<feature type="transmembrane region" description="Helical" evidence="1">
    <location>
        <begin position="77"/>
        <end position="97"/>
    </location>
</feature>
<reference evidence="3" key="1">
    <citation type="journal article" date="2019" name="Int. J. Syst. Evol. Microbiol.">
        <title>The Global Catalogue of Microorganisms (GCM) 10K type strain sequencing project: providing services to taxonomists for standard genome sequencing and annotation.</title>
        <authorList>
            <consortium name="The Broad Institute Genomics Platform"/>
            <consortium name="The Broad Institute Genome Sequencing Center for Infectious Disease"/>
            <person name="Wu L."/>
            <person name="Ma J."/>
        </authorList>
    </citation>
    <scope>NUCLEOTIDE SEQUENCE [LARGE SCALE GENOMIC DNA]</scope>
    <source>
        <strain evidence="3">KCTC 42087</strain>
    </source>
</reference>
<feature type="transmembrane region" description="Helical" evidence="1">
    <location>
        <begin position="174"/>
        <end position="193"/>
    </location>
</feature>
<sequence length="213" mass="22645">MSRLRVGVGAAVLFACVSTIEAFARPAFDLERHAISMLSLGDRGWVMVATFIVSGLLVLEVANTLRRFRHRRWSAALIGGFGAGLILAGIFPAPRGLGFPLGTPQDLEPVMTASATMHSVAFMVAFSSLIVACFVFGGIFWREERQVIAGQCLAAGVAIPVFIALGASEKIPTGVGFYIAAMLAWLWFAGLAWNHATHGSGPAEHEPMTSPTT</sequence>
<keyword evidence="1" id="KW-0812">Transmembrane</keyword>
<name>A0ABW0ZW21_9ACTN</name>
<evidence type="ECO:0000313" key="2">
    <source>
        <dbReference type="EMBL" id="MFC5745598.1"/>
    </source>
</evidence>
<accession>A0ABW0ZW21</accession>
<dbReference type="EMBL" id="JBHSON010000009">
    <property type="protein sequence ID" value="MFC5745598.1"/>
    <property type="molecule type" value="Genomic_DNA"/>
</dbReference>
<gene>
    <name evidence="2" type="ORF">ACFPZN_08270</name>
</gene>
<keyword evidence="1" id="KW-0472">Membrane</keyword>
<evidence type="ECO:0000256" key="1">
    <source>
        <dbReference type="SAM" id="Phobius"/>
    </source>
</evidence>
<feature type="transmembrane region" description="Helical" evidence="1">
    <location>
        <begin position="117"/>
        <end position="141"/>
    </location>
</feature>
<feature type="transmembrane region" description="Helical" evidence="1">
    <location>
        <begin position="46"/>
        <end position="65"/>
    </location>
</feature>
<dbReference type="Proteomes" id="UP001596074">
    <property type="component" value="Unassembled WGS sequence"/>
</dbReference>
<dbReference type="RefSeq" id="WP_378281346.1">
    <property type="nucleotide sequence ID" value="NZ_JBHSON010000009.1"/>
</dbReference>
<evidence type="ECO:0000313" key="3">
    <source>
        <dbReference type="Proteomes" id="UP001596074"/>
    </source>
</evidence>
<keyword evidence="1" id="KW-1133">Transmembrane helix</keyword>
<protein>
    <submittedName>
        <fullName evidence="2">DUF998 domain-containing protein</fullName>
    </submittedName>
</protein>
<dbReference type="PROSITE" id="PS51257">
    <property type="entry name" value="PROKAR_LIPOPROTEIN"/>
    <property type="match status" value="1"/>
</dbReference>
<feature type="transmembrane region" description="Helical" evidence="1">
    <location>
        <begin position="148"/>
        <end position="168"/>
    </location>
</feature>
<proteinExistence type="predicted"/>
<keyword evidence="3" id="KW-1185">Reference proteome</keyword>
<organism evidence="2 3">
    <name type="scientific">Actinomadura rugatobispora</name>
    <dbReference type="NCBI Taxonomy" id="1994"/>
    <lineage>
        <taxon>Bacteria</taxon>
        <taxon>Bacillati</taxon>
        <taxon>Actinomycetota</taxon>
        <taxon>Actinomycetes</taxon>
        <taxon>Streptosporangiales</taxon>
        <taxon>Thermomonosporaceae</taxon>
        <taxon>Actinomadura</taxon>
    </lineage>
</organism>
<dbReference type="Pfam" id="PF06197">
    <property type="entry name" value="DUF998"/>
    <property type="match status" value="1"/>
</dbReference>
<comment type="caution">
    <text evidence="2">The sequence shown here is derived from an EMBL/GenBank/DDBJ whole genome shotgun (WGS) entry which is preliminary data.</text>
</comment>
<dbReference type="InterPro" id="IPR009339">
    <property type="entry name" value="DUF998"/>
</dbReference>